<proteinExistence type="predicted"/>
<dbReference type="EMBL" id="JANPWB010000001">
    <property type="protein sequence ID" value="KAJ1218452.1"/>
    <property type="molecule type" value="Genomic_DNA"/>
</dbReference>
<name>A0AAV7WWD9_PLEWA</name>
<comment type="caution">
    <text evidence="1">The sequence shown here is derived from an EMBL/GenBank/DDBJ whole genome shotgun (WGS) entry which is preliminary data.</text>
</comment>
<evidence type="ECO:0000313" key="1">
    <source>
        <dbReference type="EMBL" id="KAJ1218452.1"/>
    </source>
</evidence>
<dbReference type="AlphaFoldDB" id="A0AAV7WWD9"/>
<protein>
    <submittedName>
        <fullName evidence="1">Uncharacterized protein</fullName>
    </submittedName>
</protein>
<sequence>MLHQFQGLIRFPFHIRVAVPRALPFSVKVYVRSVALLRPLETSTEAQKGPLTPLGWKTAAAREPTRPPSTLPPRVYNRQSIINHYPDVCRNKFEHVLETARKEASSSLMWVTTRATTVHICSRGKV</sequence>
<keyword evidence="2" id="KW-1185">Reference proteome</keyword>
<evidence type="ECO:0000313" key="2">
    <source>
        <dbReference type="Proteomes" id="UP001066276"/>
    </source>
</evidence>
<organism evidence="1 2">
    <name type="scientific">Pleurodeles waltl</name>
    <name type="common">Iberian ribbed newt</name>
    <dbReference type="NCBI Taxonomy" id="8319"/>
    <lineage>
        <taxon>Eukaryota</taxon>
        <taxon>Metazoa</taxon>
        <taxon>Chordata</taxon>
        <taxon>Craniata</taxon>
        <taxon>Vertebrata</taxon>
        <taxon>Euteleostomi</taxon>
        <taxon>Amphibia</taxon>
        <taxon>Batrachia</taxon>
        <taxon>Caudata</taxon>
        <taxon>Salamandroidea</taxon>
        <taxon>Salamandridae</taxon>
        <taxon>Pleurodelinae</taxon>
        <taxon>Pleurodeles</taxon>
    </lineage>
</organism>
<gene>
    <name evidence="1" type="ORF">NDU88_006032</name>
</gene>
<reference evidence="1" key="1">
    <citation type="journal article" date="2022" name="bioRxiv">
        <title>Sequencing and chromosome-scale assembly of the giantPleurodeles waltlgenome.</title>
        <authorList>
            <person name="Brown T."/>
            <person name="Elewa A."/>
            <person name="Iarovenko S."/>
            <person name="Subramanian E."/>
            <person name="Araus A.J."/>
            <person name="Petzold A."/>
            <person name="Susuki M."/>
            <person name="Suzuki K.-i.T."/>
            <person name="Hayashi T."/>
            <person name="Toyoda A."/>
            <person name="Oliveira C."/>
            <person name="Osipova E."/>
            <person name="Leigh N.D."/>
            <person name="Simon A."/>
            <person name="Yun M.H."/>
        </authorList>
    </citation>
    <scope>NUCLEOTIDE SEQUENCE</scope>
    <source>
        <strain evidence="1">20211129_DDA</strain>
        <tissue evidence="1">Liver</tissue>
    </source>
</reference>
<accession>A0AAV7WWD9</accession>
<dbReference type="Proteomes" id="UP001066276">
    <property type="component" value="Chromosome 1_1"/>
</dbReference>